<evidence type="ECO:0000313" key="2">
    <source>
        <dbReference type="EMBL" id="QOU20353.1"/>
    </source>
</evidence>
<dbReference type="KEGG" id="bbrx:BRETT_005009"/>
<feature type="region of interest" description="Disordered" evidence="1">
    <location>
        <begin position="63"/>
        <end position="101"/>
    </location>
</feature>
<feature type="compositionally biased region" description="Acidic residues" evidence="1">
    <location>
        <begin position="86"/>
        <end position="95"/>
    </location>
</feature>
<name>A0A871R1X8_DEKBR</name>
<evidence type="ECO:0000313" key="3">
    <source>
        <dbReference type="Proteomes" id="UP000663131"/>
    </source>
</evidence>
<sequence>MKGPGLKQYKEKVASDARKNIEKLGEHVHGFFGNLFERRDENSEIGSSSNAWSWLRGTSQVSTEINNGTEVQSENDVSKKEKDEQIEATSNEEEINDRVRDEKNLRHDRRGYPNFGGILTVNNRSRQARWRERQIQNRFAFAYCLSLAANIGEVLESNDHFWKIQELLDPLQQDIVRRTILTHQGRQKLISNKEMRAILNTAPRKHERAFYLYVSTAVAHLRSLDEEERLFVLKLERKAKRKIAERRAKRINEDIQEQNKRRKKEDVQEDK</sequence>
<dbReference type="GeneID" id="64576932"/>
<reference evidence="2" key="1">
    <citation type="submission" date="2020-10" db="EMBL/GenBank/DDBJ databases">
        <authorList>
            <person name="Palmer J.M."/>
        </authorList>
    </citation>
    <scope>NUCLEOTIDE SEQUENCE</scope>
    <source>
        <strain evidence="2">UCD 2041</strain>
    </source>
</reference>
<dbReference type="RefSeq" id="XP_041136846.1">
    <property type="nucleotide sequence ID" value="XM_041283494.1"/>
</dbReference>
<dbReference type="Proteomes" id="UP000663131">
    <property type="component" value="Chromosome 7"/>
</dbReference>
<feature type="compositionally biased region" description="Polar residues" evidence="1">
    <location>
        <begin position="63"/>
        <end position="75"/>
    </location>
</feature>
<feature type="compositionally biased region" description="Basic and acidic residues" evidence="1">
    <location>
        <begin position="76"/>
        <end position="85"/>
    </location>
</feature>
<feature type="region of interest" description="Disordered" evidence="1">
    <location>
        <begin position="246"/>
        <end position="271"/>
    </location>
</feature>
<dbReference type="EMBL" id="CP063135">
    <property type="protein sequence ID" value="QOU20353.1"/>
    <property type="molecule type" value="Genomic_DNA"/>
</dbReference>
<dbReference type="AlphaFoldDB" id="A0A871R1X8"/>
<gene>
    <name evidence="2" type="ORF">BRETT_005009</name>
</gene>
<reference evidence="2" key="2">
    <citation type="journal article" name="BMC Genomics">
        <title>New genome assemblies reveal patterns of domestication and adaptation across Brettanomyces (Dekkera) species.</title>
        <authorList>
            <person name="Roach M.J."/>
            <person name="Borneman A.R."/>
        </authorList>
    </citation>
    <scope>NUCLEOTIDE SEQUENCE</scope>
    <source>
        <strain evidence="2">UCD 2041</strain>
    </source>
</reference>
<protein>
    <submittedName>
        <fullName evidence="2">Uncharacterized protein</fullName>
    </submittedName>
</protein>
<accession>A0A871R1X8</accession>
<feature type="compositionally biased region" description="Basic and acidic residues" evidence="1">
    <location>
        <begin position="250"/>
        <end position="271"/>
    </location>
</feature>
<organism evidence="2 3">
    <name type="scientific">Dekkera bruxellensis</name>
    <name type="common">Brettanomyces custersii</name>
    <dbReference type="NCBI Taxonomy" id="5007"/>
    <lineage>
        <taxon>Eukaryota</taxon>
        <taxon>Fungi</taxon>
        <taxon>Dikarya</taxon>
        <taxon>Ascomycota</taxon>
        <taxon>Saccharomycotina</taxon>
        <taxon>Pichiomycetes</taxon>
        <taxon>Pichiales</taxon>
        <taxon>Pichiaceae</taxon>
        <taxon>Brettanomyces</taxon>
    </lineage>
</organism>
<proteinExistence type="predicted"/>
<evidence type="ECO:0000256" key="1">
    <source>
        <dbReference type="SAM" id="MobiDB-lite"/>
    </source>
</evidence>